<dbReference type="FunFam" id="3.10.580.10:FF:000002">
    <property type="entry name" value="Magnesium/cobalt efflux protein CorC"/>
    <property type="match status" value="1"/>
</dbReference>
<evidence type="ECO:0000256" key="6">
    <source>
        <dbReference type="ARBA" id="ARBA00023136"/>
    </source>
</evidence>
<feature type="transmembrane region" description="Helical" evidence="9">
    <location>
        <begin position="130"/>
        <end position="148"/>
    </location>
</feature>
<dbReference type="PROSITE" id="PS51846">
    <property type="entry name" value="CNNM"/>
    <property type="match status" value="1"/>
</dbReference>
<feature type="transmembrane region" description="Helical" evidence="9">
    <location>
        <begin position="6"/>
        <end position="29"/>
    </location>
</feature>
<dbReference type="InterPro" id="IPR044751">
    <property type="entry name" value="Ion_transp-like_CBS"/>
</dbReference>
<evidence type="ECO:0000256" key="7">
    <source>
        <dbReference type="PROSITE-ProRule" id="PRU00703"/>
    </source>
</evidence>
<dbReference type="EMBL" id="CU466930">
    <property type="protein sequence ID" value="CAO81093.1"/>
    <property type="molecule type" value="Genomic_DNA"/>
</dbReference>
<evidence type="ECO:0000256" key="3">
    <source>
        <dbReference type="ARBA" id="ARBA00022737"/>
    </source>
</evidence>
<dbReference type="GO" id="GO:0005886">
    <property type="term" value="C:plasma membrane"/>
    <property type="evidence" value="ECO:0007669"/>
    <property type="project" value="TreeGrafter"/>
</dbReference>
<dbReference type="STRING" id="459349.CLOAM1233"/>
<comment type="subcellular location">
    <subcellularLocation>
        <location evidence="1">Membrane</location>
        <topology evidence="1">Multi-pass membrane protein</topology>
    </subcellularLocation>
</comment>
<evidence type="ECO:0000256" key="9">
    <source>
        <dbReference type="SAM" id="Phobius"/>
    </source>
</evidence>
<dbReference type="Proteomes" id="UP000002019">
    <property type="component" value="Chromosome"/>
</dbReference>
<dbReference type="SUPFAM" id="SSF56176">
    <property type="entry name" value="FAD-binding/transporter-associated domain-like"/>
    <property type="match status" value="1"/>
</dbReference>
<evidence type="ECO:0000256" key="2">
    <source>
        <dbReference type="ARBA" id="ARBA00022692"/>
    </source>
</evidence>
<dbReference type="InterPro" id="IPR000644">
    <property type="entry name" value="CBS_dom"/>
</dbReference>
<evidence type="ECO:0000256" key="8">
    <source>
        <dbReference type="PROSITE-ProRule" id="PRU01193"/>
    </source>
</evidence>
<feature type="domain" description="CBS" evidence="10">
    <location>
        <begin position="271"/>
        <end position="328"/>
    </location>
</feature>
<keyword evidence="2 8" id="KW-0812">Transmembrane</keyword>
<dbReference type="Pfam" id="PF00571">
    <property type="entry name" value="CBS"/>
    <property type="match status" value="2"/>
</dbReference>
<dbReference type="InterPro" id="IPR005170">
    <property type="entry name" value="Transptr-assoc_dom"/>
</dbReference>
<dbReference type="PROSITE" id="PS51371">
    <property type="entry name" value="CBS"/>
    <property type="match status" value="2"/>
</dbReference>
<keyword evidence="13" id="KW-1185">Reference proteome</keyword>
<protein>
    <submittedName>
        <fullName evidence="12">CBS domain protein (Modular protein)</fullName>
    </submittedName>
</protein>
<feature type="domain" description="CNNM transmembrane" evidence="11">
    <location>
        <begin position="1"/>
        <end position="192"/>
    </location>
</feature>
<dbReference type="OrthoDB" id="9798188at2"/>
<evidence type="ECO:0000313" key="12">
    <source>
        <dbReference type="EMBL" id="CAO81093.1"/>
    </source>
</evidence>
<dbReference type="InterPro" id="IPR002550">
    <property type="entry name" value="CNNM"/>
</dbReference>
<dbReference type="GO" id="GO:0050660">
    <property type="term" value="F:flavin adenine dinucleotide binding"/>
    <property type="evidence" value="ECO:0007669"/>
    <property type="project" value="InterPro"/>
</dbReference>
<keyword evidence="4 8" id="KW-1133">Transmembrane helix</keyword>
<dbReference type="InterPro" id="IPR016169">
    <property type="entry name" value="FAD-bd_PCMH_sub2"/>
</dbReference>
<dbReference type="InterPro" id="IPR046342">
    <property type="entry name" value="CBS_dom_sf"/>
</dbReference>
<reference evidence="12 13" key="1">
    <citation type="journal article" date="2008" name="J. Bacteriol.">
        <title>'Candidatus Cloacamonas acidaminovorans': genome sequence reconstruction provides a first glimpse of a new bacterial division.</title>
        <authorList>
            <person name="Pelletier E."/>
            <person name="Kreimeyer A."/>
            <person name="Bocs S."/>
            <person name="Rouy Z."/>
            <person name="Gyapay G."/>
            <person name="Chouari R."/>
            <person name="Riviere D."/>
            <person name="Ganesan A."/>
            <person name="Daegelen P."/>
            <person name="Sghir A."/>
            <person name="Cohen G.N."/>
            <person name="Medigue C."/>
            <person name="Weissenbach J."/>
            <person name="Le Paslier D."/>
        </authorList>
    </citation>
    <scope>NUCLEOTIDE SEQUENCE [LARGE SCALE GENOMIC DNA]</scope>
    <source>
        <strain evidence="13">Evry</strain>
    </source>
</reference>
<dbReference type="SMART" id="SM00116">
    <property type="entry name" value="CBS"/>
    <property type="match status" value="2"/>
</dbReference>
<dbReference type="InterPro" id="IPR036318">
    <property type="entry name" value="FAD-bd_PCMH-like_sf"/>
</dbReference>
<dbReference type="AlphaFoldDB" id="B0VIA5"/>
<dbReference type="KEGG" id="caci:CLOAM1233"/>
<evidence type="ECO:0000259" key="11">
    <source>
        <dbReference type="PROSITE" id="PS51846"/>
    </source>
</evidence>
<name>B0VIA5_CLOAI</name>
<dbReference type="PANTHER" id="PTHR22777">
    <property type="entry name" value="HEMOLYSIN-RELATED"/>
    <property type="match status" value="1"/>
</dbReference>
<evidence type="ECO:0000259" key="10">
    <source>
        <dbReference type="PROSITE" id="PS51371"/>
    </source>
</evidence>
<dbReference type="SMART" id="SM01091">
    <property type="entry name" value="CorC_HlyC"/>
    <property type="match status" value="1"/>
</dbReference>
<keyword evidence="5 7" id="KW-0129">CBS domain</keyword>
<dbReference type="Gene3D" id="3.10.580.10">
    <property type="entry name" value="CBS-domain"/>
    <property type="match status" value="1"/>
</dbReference>
<evidence type="ECO:0000256" key="4">
    <source>
        <dbReference type="ARBA" id="ARBA00022989"/>
    </source>
</evidence>
<dbReference type="eggNOG" id="COG1253">
    <property type="taxonomic scope" value="Bacteria"/>
</dbReference>
<dbReference type="RefSeq" id="WP_015424951.1">
    <property type="nucleotide sequence ID" value="NC_020449.1"/>
</dbReference>
<organism evidence="12 13">
    <name type="scientific">Cloacimonas acidaminovorans (strain Evry)</name>
    <dbReference type="NCBI Taxonomy" id="459349"/>
    <lineage>
        <taxon>Bacteria</taxon>
        <taxon>Pseudomonadati</taxon>
        <taxon>Candidatus Cloacimonadota</taxon>
        <taxon>Candidatus Cloacimonadia</taxon>
        <taxon>Candidatus Cloacimonadales</taxon>
        <taxon>Candidatus Cloacimonadaceae</taxon>
        <taxon>Candidatus Cloacimonas</taxon>
    </lineage>
</organism>
<feature type="transmembrane region" description="Helical" evidence="9">
    <location>
        <begin position="58"/>
        <end position="84"/>
    </location>
</feature>
<dbReference type="SUPFAM" id="SSF54631">
    <property type="entry name" value="CBS-domain pair"/>
    <property type="match status" value="1"/>
</dbReference>
<dbReference type="Pfam" id="PF03471">
    <property type="entry name" value="CorC_HlyC"/>
    <property type="match status" value="1"/>
</dbReference>
<sequence length="421" mass="47782">MDDGKAFIIIVLFALSAFFSGSETALFSLSRIQLKRLENNNKSSAKRIIKLLSKPRQLLITLLLGNTFVNLAISSFGTLLALQIGTKYGYTESSVVTVQIIITTILILFLGEITPKLIALSKADSLSKILSLPLLGFRIIFFPAVWVLEKISELISKRKAVDQYIGTQFTHEEFHNLLQSESSSHSLEEHEKKMLVGLFRFKEAEIKEIYVPRVKITAIEENKDLEELKQVIIDSGYSRIPVYRGTIDEIVGIIYVKDLLLYPEKKTIKELMRPVWFVTENMKVQALLNQFKQKKLQIAVVVDEYGGTSGIISLEDILEEIVGDIRDEYDKDEIPELIKKDENTYIISGNFSVRQFNEDFSTEISVEDYDNIAEFLLAYFNNVPAIGATAKYDDKLEFTVLDADEKSIKQIQVKIKPGELS</sequence>
<dbReference type="CDD" id="cd04590">
    <property type="entry name" value="CBS_pair_CorC_HlyC_assoc"/>
    <property type="match status" value="1"/>
</dbReference>
<proteinExistence type="predicted"/>
<keyword evidence="6 8" id="KW-0472">Membrane</keyword>
<feature type="transmembrane region" description="Helical" evidence="9">
    <location>
        <begin position="96"/>
        <end position="118"/>
    </location>
</feature>
<accession>B0VIA5</accession>
<dbReference type="PANTHER" id="PTHR22777:SF17">
    <property type="entry name" value="UPF0053 PROTEIN SLL0260"/>
    <property type="match status" value="1"/>
</dbReference>
<dbReference type="Gene3D" id="3.30.465.10">
    <property type="match status" value="1"/>
</dbReference>
<evidence type="ECO:0000256" key="5">
    <source>
        <dbReference type="ARBA" id="ARBA00023122"/>
    </source>
</evidence>
<keyword evidence="3" id="KW-0677">Repeat</keyword>
<evidence type="ECO:0000256" key="1">
    <source>
        <dbReference type="ARBA" id="ARBA00004141"/>
    </source>
</evidence>
<feature type="domain" description="CBS" evidence="10">
    <location>
        <begin position="210"/>
        <end position="270"/>
    </location>
</feature>
<dbReference type="HOGENOM" id="CLU_015237_4_1_0"/>
<gene>
    <name evidence="12" type="ordered locus">CLOAM1233</name>
</gene>
<dbReference type="Pfam" id="PF01595">
    <property type="entry name" value="CNNM"/>
    <property type="match status" value="1"/>
</dbReference>
<evidence type="ECO:0000313" key="13">
    <source>
        <dbReference type="Proteomes" id="UP000002019"/>
    </source>
</evidence>